<comment type="caution">
    <text evidence="10">The sequence shown here is derived from an EMBL/GenBank/DDBJ whole genome shotgun (WGS) entry which is preliminary data.</text>
</comment>
<protein>
    <submittedName>
        <fullName evidence="10">GMC family oxidoreductase N-terminal domain-containing protein</fullName>
    </submittedName>
</protein>
<dbReference type="PROSITE" id="PS00624">
    <property type="entry name" value="GMC_OXRED_2"/>
    <property type="match status" value="1"/>
</dbReference>
<keyword evidence="3 7" id="KW-0285">Flavoprotein</keyword>
<evidence type="ECO:0000256" key="3">
    <source>
        <dbReference type="ARBA" id="ARBA00022630"/>
    </source>
</evidence>
<dbReference type="Gene3D" id="3.50.50.60">
    <property type="entry name" value="FAD/NAD(P)-binding domain"/>
    <property type="match status" value="1"/>
</dbReference>
<evidence type="ECO:0000256" key="1">
    <source>
        <dbReference type="ARBA" id="ARBA00001974"/>
    </source>
</evidence>
<reference evidence="10" key="2">
    <citation type="submission" date="2020-07" db="EMBL/GenBank/DDBJ databases">
        <authorList>
            <person name="Lood C."/>
            <person name="Girard L."/>
        </authorList>
    </citation>
    <scope>NUCLEOTIDE SEQUENCE</scope>
    <source>
        <strain evidence="10">RW4S2</strain>
    </source>
</reference>
<dbReference type="SUPFAM" id="SSF54373">
    <property type="entry name" value="FAD-linked reductases, C-terminal domain"/>
    <property type="match status" value="1"/>
</dbReference>
<organism evidence="10">
    <name type="scientific">Pseudomonas vlassakiae</name>
    <dbReference type="NCBI Taxonomy" id="485888"/>
    <lineage>
        <taxon>Bacteria</taxon>
        <taxon>Pseudomonadati</taxon>
        <taxon>Pseudomonadota</taxon>
        <taxon>Gammaproteobacteria</taxon>
        <taxon>Pseudomonadales</taxon>
        <taxon>Pseudomonadaceae</taxon>
        <taxon>Pseudomonas</taxon>
    </lineage>
</organism>
<dbReference type="Pfam" id="PF00732">
    <property type="entry name" value="GMC_oxred_N"/>
    <property type="match status" value="1"/>
</dbReference>
<evidence type="ECO:0000256" key="5">
    <source>
        <dbReference type="ARBA" id="ARBA00023002"/>
    </source>
</evidence>
<dbReference type="InterPro" id="IPR036188">
    <property type="entry name" value="FAD/NAD-bd_sf"/>
</dbReference>
<proteinExistence type="inferred from homology"/>
<dbReference type="Proteomes" id="UP000628137">
    <property type="component" value="Unassembled WGS sequence"/>
</dbReference>
<comment type="cofactor">
    <cofactor evidence="1 6">
        <name>FAD</name>
        <dbReference type="ChEBI" id="CHEBI:57692"/>
    </cofactor>
</comment>
<dbReference type="EMBL" id="JABWRP020000015">
    <property type="protein sequence ID" value="MBV4543130.1"/>
    <property type="molecule type" value="Genomic_DNA"/>
</dbReference>
<evidence type="ECO:0000256" key="2">
    <source>
        <dbReference type="ARBA" id="ARBA00010790"/>
    </source>
</evidence>
<dbReference type="SUPFAM" id="SSF51905">
    <property type="entry name" value="FAD/NAD(P)-binding domain"/>
    <property type="match status" value="1"/>
</dbReference>
<keyword evidence="12" id="KW-1185">Reference proteome</keyword>
<dbReference type="InterPro" id="IPR007867">
    <property type="entry name" value="GMC_OxRtase_C"/>
</dbReference>
<evidence type="ECO:0000256" key="4">
    <source>
        <dbReference type="ARBA" id="ARBA00022827"/>
    </source>
</evidence>
<evidence type="ECO:0000259" key="9">
    <source>
        <dbReference type="PROSITE" id="PS00624"/>
    </source>
</evidence>
<name>A0A923GKD8_9PSED</name>
<gene>
    <name evidence="11" type="ORF">HU738_018980</name>
    <name evidence="10" type="ORF">HU738_14115</name>
</gene>
<keyword evidence="5" id="KW-0560">Oxidoreductase</keyword>
<dbReference type="AlphaFoldDB" id="A0A923GKD8"/>
<dbReference type="Pfam" id="PF05199">
    <property type="entry name" value="GMC_oxred_C"/>
    <property type="match status" value="1"/>
</dbReference>
<dbReference type="InterPro" id="IPR012132">
    <property type="entry name" value="GMC_OxRdtase"/>
</dbReference>
<evidence type="ECO:0000256" key="7">
    <source>
        <dbReference type="RuleBase" id="RU003968"/>
    </source>
</evidence>
<dbReference type="PIRSF" id="PIRSF000137">
    <property type="entry name" value="Alcohol_oxidase"/>
    <property type="match status" value="1"/>
</dbReference>
<evidence type="ECO:0000313" key="11">
    <source>
        <dbReference type="EMBL" id="MBV4543130.1"/>
    </source>
</evidence>
<dbReference type="PANTHER" id="PTHR11552">
    <property type="entry name" value="GLUCOSE-METHANOL-CHOLINE GMC OXIDOREDUCTASE"/>
    <property type="match status" value="1"/>
</dbReference>
<evidence type="ECO:0000313" key="10">
    <source>
        <dbReference type="EMBL" id="MBC3471694.1"/>
    </source>
</evidence>
<dbReference type="GO" id="GO:0050660">
    <property type="term" value="F:flavin adenine dinucleotide binding"/>
    <property type="evidence" value="ECO:0007669"/>
    <property type="project" value="InterPro"/>
</dbReference>
<feature type="domain" description="Glucose-methanol-choline oxidoreductase N-terminal" evidence="8">
    <location>
        <begin position="80"/>
        <end position="103"/>
    </location>
</feature>
<dbReference type="EMBL" id="JABWRP010000010">
    <property type="protein sequence ID" value="MBC3471694.1"/>
    <property type="molecule type" value="Genomic_DNA"/>
</dbReference>
<dbReference type="GO" id="GO:0016614">
    <property type="term" value="F:oxidoreductase activity, acting on CH-OH group of donors"/>
    <property type="evidence" value="ECO:0007669"/>
    <property type="project" value="InterPro"/>
</dbReference>
<evidence type="ECO:0000256" key="6">
    <source>
        <dbReference type="PIRSR" id="PIRSR000137-2"/>
    </source>
</evidence>
<feature type="binding site" evidence="6">
    <location>
        <position position="217"/>
    </location>
    <ligand>
        <name>FAD</name>
        <dbReference type="ChEBI" id="CHEBI:57692"/>
    </ligand>
</feature>
<dbReference type="Gene3D" id="3.30.560.10">
    <property type="entry name" value="Glucose Oxidase, domain 3"/>
    <property type="match status" value="1"/>
</dbReference>
<dbReference type="InterPro" id="IPR000172">
    <property type="entry name" value="GMC_OxRdtase_N"/>
</dbReference>
<sequence>MSWDFIIIGAGSAGCVLANRLSANPRHTVLLLEAGGSDKHPVIQIPALAMKAMSNPKTDWMFQAEPDPTRNNRAEVVPRGRLLGGSSSINATWYVRGNRGDYDHWAELGNVGWSYDELLPYFRKVESNRDGVSDTYGKDGAIIITEIRGVPKLAHVYLEAMEEIGVPRNPSYNAEDTEGAAIFHSTQHRGLRFSAAKGYLDPIKKRRNLTILTGALVRRVLFEGDTAVGVEFDHRGVTRSERCHGEVILSASAINSPKLLMLSGIGPAEHLQAMGIPVVKDSPGVGRNLQEHPSCQVKAFVNVRTANQEFNLPGMLKHGLQFLLTRTGQATFTYCGLGLVRTLPELEYPDIQYHFGAFSSAYTPQGISLLDEASINLQPNVNQSRSRGYLQLRSADPLAPPRIQFNMLSDPYDVATLIRGGRMARRALQSKAFAPYVLGECKPGKDVQSDDEWHAYLKENASQSYHPCGTCKMGVDAAAVVTPQLQVIGVQRLRVVDSSIIPQIPSGNLNAISLAIGEKGAEMILTSHAQRAQGVSRAVHQAPAKRAEVAPAK</sequence>
<reference evidence="10 12" key="1">
    <citation type="journal article" date="2020" name="Microorganisms">
        <title>Reliable Identification of Environmental Pseudomonas Isolates Using the rpoD Gene.</title>
        <authorList>
            <consortium name="The Broad Institute Genome Sequencing Platform"/>
            <person name="Girard L."/>
            <person name="Lood C."/>
            <person name="Rokni-Zadeh H."/>
            <person name="van Noort V."/>
            <person name="Lavigne R."/>
            <person name="De Mot R."/>
        </authorList>
    </citation>
    <scope>NUCLEOTIDE SEQUENCE</scope>
    <source>
        <strain evidence="10 12">RW4S2</strain>
    </source>
</reference>
<dbReference type="PROSITE" id="PS00623">
    <property type="entry name" value="GMC_OXRED_1"/>
    <property type="match status" value="1"/>
</dbReference>
<feature type="domain" description="Glucose-methanol-choline oxidoreductase N-terminal" evidence="9">
    <location>
        <begin position="252"/>
        <end position="266"/>
    </location>
</feature>
<dbReference type="RefSeq" id="WP_186603089.1">
    <property type="nucleotide sequence ID" value="NZ_JABWRP020000015.1"/>
</dbReference>
<evidence type="ECO:0000313" key="12">
    <source>
        <dbReference type="Proteomes" id="UP000628137"/>
    </source>
</evidence>
<comment type="similarity">
    <text evidence="2 7">Belongs to the GMC oxidoreductase family.</text>
</comment>
<reference evidence="11" key="3">
    <citation type="submission" date="2021-06" db="EMBL/GenBank/DDBJ databases">
        <title>Updating the genus Pseudomonas: Description of 43 new species and partition of the Pseudomonas putida group.</title>
        <authorList>
            <person name="Girard L."/>
            <person name="Lood C."/>
            <person name="Vandamme P."/>
            <person name="Rokni-Zadeh H."/>
            <person name="Van Noort V."/>
            <person name="Hofte M."/>
            <person name="Lavigne R."/>
            <person name="De Mot R."/>
        </authorList>
    </citation>
    <scope>NUCLEOTIDE SEQUENCE</scope>
    <source>
        <strain evidence="11">RW4S2</strain>
    </source>
</reference>
<dbReference type="PANTHER" id="PTHR11552:SF147">
    <property type="entry name" value="CHOLINE DEHYDROGENASE, MITOCHONDRIAL"/>
    <property type="match status" value="1"/>
</dbReference>
<accession>A0A923GKD8</accession>
<evidence type="ECO:0000259" key="8">
    <source>
        <dbReference type="PROSITE" id="PS00623"/>
    </source>
</evidence>
<keyword evidence="4 6" id="KW-0274">FAD</keyword>